<dbReference type="HOGENOM" id="CLU_056788_2_0_5"/>
<dbReference type="EMBL" id="CP000874">
    <property type="protein sequence ID" value="ACP23591.1"/>
    <property type="molecule type" value="Genomic_DNA"/>
</dbReference>
<reference evidence="3 7" key="3">
    <citation type="journal article" date="2009" name="Appl. Environ. Microbiol.">
        <title>Rhizobium sp. strain NGR234 possesses a remarkable number of secretion systems.</title>
        <authorList>
            <person name="Schmeisser C."/>
            <person name="Liesegang H."/>
            <person name="Krysciak D."/>
            <person name="Bakkou N."/>
            <person name="Le Quere A."/>
            <person name="Wollherr A."/>
            <person name="Heinemeyer I."/>
            <person name="Morgenstern B."/>
            <person name="Pommerening-Roeser A."/>
            <person name="Flores M."/>
            <person name="Palacios R."/>
            <person name="Brenner S."/>
            <person name="Gottschalk G."/>
            <person name="Schmitz R.A."/>
            <person name="Broughton W.J."/>
            <person name="Perret X."/>
            <person name="Strittmatter A.W."/>
            <person name="Streit W.R."/>
        </authorList>
    </citation>
    <scope>NUCLEOTIDE SEQUENCE [LARGE SCALE GENOMIC DNA]</scope>
    <source>
        <strain evidence="7">NBRC 101917 / NGR234</strain>
        <strain evidence="3">NGR234</strain>
        <plasmid evidence="3">pNGR234b</plasmid>
        <plasmid evidence="7">sym pNGR234b</plasmid>
    </source>
</reference>
<dbReference type="SUPFAM" id="SSF46689">
    <property type="entry name" value="Homeodomain-like"/>
    <property type="match status" value="1"/>
</dbReference>
<dbReference type="KEGG" id="rhi:NGR_b08640"/>
<dbReference type="Proteomes" id="UP000001054">
    <property type="component" value="Plasmid pNGR234b"/>
</dbReference>
<keyword evidence="7" id="KW-1185">Reference proteome</keyword>
<name>Q6W158_SINFN</name>
<geneLocation type="plasmid" evidence="7">
    <name>sym pNGR234b</name>
</geneLocation>
<evidence type="ECO:0000313" key="3">
    <source>
        <dbReference type="EMBL" id="ACP22045.1"/>
    </source>
</evidence>
<dbReference type="AlphaFoldDB" id="Q6W158"/>
<geneLocation type="plasmid" evidence="3">
    <name>pNGR234b</name>
</geneLocation>
<evidence type="ECO:0000313" key="6">
    <source>
        <dbReference type="EMBL" id="ACP23591.1"/>
    </source>
</evidence>
<dbReference type="OrthoDB" id="565387at2"/>
<accession>Q6W158</accession>
<dbReference type="EMBL" id="AY316747">
    <property type="protein sequence ID" value="AAQ87510.1"/>
    <property type="molecule type" value="Genomic_DNA"/>
</dbReference>
<reference evidence="7" key="2">
    <citation type="journal article" date="2004" name="J. Bacteriol.">
        <title>An evolutionary hot spot: the pNGR234b replicon of Rhizobium sp. strain NGR234.</title>
        <authorList>
            <person name="Streit W.R."/>
            <person name="Schmitz R.A."/>
            <person name="Perret X."/>
            <person name="Staehelin C."/>
            <person name="Deakin W.J."/>
            <person name="Raasch C."/>
            <person name="Liesegang H."/>
            <person name="Broughton W.J."/>
        </authorList>
    </citation>
    <scope>NUCLEOTIDE SEQUENCE [LARGE SCALE GENOMIC DNA]</scope>
    <source>
        <strain evidence="7">NBRC 101917 / NGR234</strain>
        <plasmid evidence="3">pNGR234b</plasmid>
        <plasmid evidence="7">sym pNGR234b</plasmid>
    </source>
</reference>
<dbReference type="EMBL" id="CP000874">
    <property type="protein sequence ID" value="ACP22372.1"/>
    <property type="molecule type" value="Genomic_DNA"/>
</dbReference>
<dbReference type="EMBL" id="CP000874">
    <property type="protein sequence ID" value="ACP22320.1"/>
    <property type="molecule type" value="Genomic_DNA"/>
</dbReference>
<dbReference type="KEGG" id="rhi:NGR_b21460"/>
<organism evidence="2">
    <name type="scientific">Sinorhizobium fredii (strain NBRC 101917 / NGR234)</name>
    <dbReference type="NCBI Taxonomy" id="394"/>
    <lineage>
        <taxon>Bacteria</taxon>
        <taxon>Pseudomonadati</taxon>
        <taxon>Pseudomonadota</taxon>
        <taxon>Alphaproteobacteria</taxon>
        <taxon>Hyphomicrobiales</taxon>
        <taxon>Rhizobiaceae</taxon>
        <taxon>Sinorhizobium/Ensifer group</taxon>
        <taxon>Sinorhizobium</taxon>
    </lineage>
</organism>
<evidence type="ECO:0000313" key="4">
    <source>
        <dbReference type="EMBL" id="ACP22320.1"/>
    </source>
</evidence>
<gene>
    <name evidence="3" type="ordered locus">NGR_b05870</name>
    <name evidence="4" type="ordered locus">NGR_b08640</name>
    <name evidence="5" type="ordered locus">NGR_b09160</name>
    <name evidence="6" type="ordered locus">NGR_b21460</name>
    <name evidence="2" type="ORF">RNGR10253</name>
</gene>
<evidence type="ECO:0000313" key="5">
    <source>
        <dbReference type="EMBL" id="ACP22372.1"/>
    </source>
</evidence>
<dbReference type="InterPro" id="IPR009057">
    <property type="entry name" value="Homeodomain-like_sf"/>
</dbReference>
<dbReference type="Gene3D" id="1.10.10.10">
    <property type="entry name" value="Winged helix-like DNA-binding domain superfamily/Winged helix DNA-binding domain"/>
    <property type="match status" value="1"/>
</dbReference>
<dbReference type="InterPro" id="IPR036388">
    <property type="entry name" value="WH-like_DNA-bd_sf"/>
</dbReference>
<geneLocation type="plasmid" evidence="2">
    <name>megaplasmid 2</name>
</geneLocation>
<protein>
    <submittedName>
        <fullName evidence="2 3">Transposase</fullName>
    </submittedName>
    <submittedName>
        <fullName evidence="4">Amino-terminus of transposase for insertion sequence NGRIS-7e</fullName>
    </submittedName>
    <submittedName>
        <fullName evidence="5">Amino-terminus of transposase for insertion sequence NGRIS-7f</fullName>
    </submittedName>
    <submittedName>
        <fullName evidence="6">Amino-terminus of transposase for insertion sequence NGRIS-7g</fullName>
    </submittedName>
</protein>
<evidence type="ECO:0000313" key="7">
    <source>
        <dbReference type="Proteomes" id="UP000001054"/>
    </source>
</evidence>
<dbReference type="RefSeq" id="WP_015886710.1">
    <property type="nucleotide sequence ID" value="NC_012586.1"/>
</dbReference>
<evidence type="ECO:0000313" key="2">
    <source>
        <dbReference type="EMBL" id="AAQ87510.1"/>
    </source>
</evidence>
<reference evidence="2" key="1">
    <citation type="submission" date="2003-06" db="EMBL/GenBank/DDBJ databases">
        <title>Comparative DNA analysis of two large contigs of the Rhizobium sp. NGR234 megaplasmid 2.</title>
        <authorList>
            <person name="Broughton W.J."/>
            <person name="Perret X."/>
            <person name="Staehelin C."/>
            <person name="Schmitz R.A."/>
            <person name="Raasch C."/>
            <person name="Liesegang H."/>
            <person name="Gottschalk G."/>
            <person name="Streit W.R."/>
        </authorList>
    </citation>
    <scope>NUCLEOTIDE SEQUENCE</scope>
    <source>
        <strain evidence="2">NGR234</strain>
        <plasmid evidence="2">megaplasmid 2</plasmid>
    </source>
</reference>
<keyword evidence="2" id="KW-0614">Plasmid</keyword>
<dbReference type="KEGG" id="rhi:NGR_b05870"/>
<proteinExistence type="predicted"/>
<feature type="domain" description="Transposase Synechocystis PCC 6803" evidence="1">
    <location>
        <begin position="7"/>
        <end position="115"/>
    </location>
</feature>
<dbReference type="PATRIC" id="fig|394.7.peg.1032"/>
<sequence>MGKSHPLALRSRVIAFVEDGHSHRAAARHFRVSPRFVNNLVKLKRATGSLAPRRQGHLGGGKLNAHGEWVRERLAQNGDLTLDELCLELAGRGVIVHRSNVGRLLHRLDLSHKKKPAGK</sequence>
<evidence type="ECO:0000259" key="1">
    <source>
        <dbReference type="Pfam" id="PF01710"/>
    </source>
</evidence>
<dbReference type="InterPro" id="IPR002622">
    <property type="entry name" value="Transposase_14"/>
</dbReference>
<dbReference type="EMBL" id="CP000874">
    <property type="protein sequence ID" value="ACP22045.1"/>
    <property type="molecule type" value="Genomic_DNA"/>
</dbReference>
<dbReference type="Pfam" id="PF01710">
    <property type="entry name" value="HTH_Tnp_IS630"/>
    <property type="match status" value="1"/>
</dbReference>
<dbReference type="KEGG" id="rhi:NGR_b09160"/>